<reference evidence="3" key="1">
    <citation type="submission" date="2015-11" db="EMBL/GenBank/DDBJ databases">
        <title>De novo transcriptome assembly of four potential Pierce s Disease insect vectors from Arizona vineyards.</title>
        <authorList>
            <person name="Tassone E.E."/>
        </authorList>
    </citation>
    <scope>NUCLEOTIDE SEQUENCE</scope>
</reference>
<organism evidence="3">
    <name type="scientific">Cuerna arida</name>
    <dbReference type="NCBI Taxonomy" id="1464854"/>
    <lineage>
        <taxon>Eukaryota</taxon>
        <taxon>Metazoa</taxon>
        <taxon>Ecdysozoa</taxon>
        <taxon>Arthropoda</taxon>
        <taxon>Hexapoda</taxon>
        <taxon>Insecta</taxon>
        <taxon>Pterygota</taxon>
        <taxon>Neoptera</taxon>
        <taxon>Paraneoptera</taxon>
        <taxon>Hemiptera</taxon>
        <taxon>Auchenorrhyncha</taxon>
        <taxon>Membracoidea</taxon>
        <taxon>Cicadellidae</taxon>
        <taxon>Cicadellinae</taxon>
        <taxon>Proconiini</taxon>
        <taxon>Cuerna</taxon>
    </lineage>
</organism>
<dbReference type="InterPro" id="IPR002110">
    <property type="entry name" value="Ankyrin_rpt"/>
</dbReference>
<sequence>MKEKVQRQQGVEEIDITTTTVCKESRKLHDTINLPKNLCYSDDSADEECSSEEDNDEFSQDTSSLHRPVSDLATNELSRQFQDITFHEGRSLHVDEEALKKFSLLPVNEKYDKVLEIILELCDKSSSTADSTNKDLKARSPFRNRVALQTLHKQTPFDRPDLTVTSLLGNGGNVYVQNIVVDNQPSIIPKTVSSFPSDTLLQDDELRKLLENQIFYQEFLGMVEEMFKNVEDVPEVPSDSLDQSLISPMMTSPVTSPSTELYDSSYETGSPGSTVGTSPAPRTSVSSDSDVELDSGMETRSNIVIIPAPTNNRLEHSIPIKVEPDVKPLGEVVHFVKMSATQRLDELSKSTSFCEKHYAIQLVKVVLISNAKTIDDRLNNFSKSLLETMKVKPNKANDSDIWQLSLFAHIEFLTAKDRMREYRSTLLSRDEQLHSLLYIAAVERYDKPMIARYVAESLAKVNYNPLEVYDNGNTILHVLAELGDSHKDVLSELLMASGADGKPLMDVAATNKKGQSALHTAVLSPHQHLSTVLLLLKMKANPFQEDMYKKTPLYYQMMGAAKQEPRNGRDLEVIRKMIQAHPLRTKEALEMLEDMCGNSYFPSDLRATIQAEITYWVKEVKTRKLERR</sequence>
<dbReference type="AlphaFoldDB" id="A0A1B6F7J3"/>
<dbReference type="SMART" id="SM00248">
    <property type="entry name" value="ANK"/>
    <property type="match status" value="4"/>
</dbReference>
<dbReference type="PROSITE" id="PS50297">
    <property type="entry name" value="ANK_REP_REGION"/>
    <property type="match status" value="1"/>
</dbReference>
<dbReference type="InterPro" id="IPR036770">
    <property type="entry name" value="Ankyrin_rpt-contain_sf"/>
</dbReference>
<feature type="repeat" description="ANK" evidence="1">
    <location>
        <begin position="471"/>
        <end position="500"/>
    </location>
</feature>
<proteinExistence type="predicted"/>
<feature type="compositionally biased region" description="Acidic residues" evidence="2">
    <location>
        <begin position="43"/>
        <end position="59"/>
    </location>
</feature>
<gene>
    <name evidence="3" type="ORF">g.15534</name>
</gene>
<evidence type="ECO:0000256" key="1">
    <source>
        <dbReference type="PROSITE-ProRule" id="PRU00023"/>
    </source>
</evidence>
<feature type="region of interest" description="Disordered" evidence="2">
    <location>
        <begin position="237"/>
        <end position="293"/>
    </location>
</feature>
<feature type="compositionally biased region" description="Low complexity" evidence="2">
    <location>
        <begin position="247"/>
        <end position="259"/>
    </location>
</feature>
<protein>
    <submittedName>
        <fullName evidence="3">Uncharacterized protein</fullName>
    </submittedName>
</protein>
<keyword evidence="1" id="KW-0040">ANK repeat</keyword>
<feature type="compositionally biased region" description="Polar residues" evidence="2">
    <location>
        <begin position="261"/>
        <end position="283"/>
    </location>
</feature>
<evidence type="ECO:0000313" key="3">
    <source>
        <dbReference type="EMBL" id="JAS46229.1"/>
    </source>
</evidence>
<feature type="region of interest" description="Disordered" evidence="2">
    <location>
        <begin position="43"/>
        <end position="68"/>
    </location>
</feature>
<dbReference type="Pfam" id="PF12796">
    <property type="entry name" value="Ank_2"/>
    <property type="match status" value="1"/>
</dbReference>
<dbReference type="PROSITE" id="PS50088">
    <property type="entry name" value="ANK_REPEAT"/>
    <property type="match status" value="1"/>
</dbReference>
<dbReference type="Gene3D" id="1.25.40.20">
    <property type="entry name" value="Ankyrin repeat-containing domain"/>
    <property type="match status" value="1"/>
</dbReference>
<dbReference type="SUPFAM" id="SSF48403">
    <property type="entry name" value="Ankyrin repeat"/>
    <property type="match status" value="1"/>
</dbReference>
<evidence type="ECO:0000256" key="2">
    <source>
        <dbReference type="SAM" id="MobiDB-lite"/>
    </source>
</evidence>
<name>A0A1B6F7J3_9HEMI</name>
<accession>A0A1B6F7J3</accession>
<dbReference type="EMBL" id="GECZ01023540">
    <property type="protein sequence ID" value="JAS46229.1"/>
    <property type="molecule type" value="Transcribed_RNA"/>
</dbReference>